<reference evidence="2" key="1">
    <citation type="journal article" date="2013" name="Genome Announc.">
        <title>Draft genome sequence of the basidiomycetous yeast-like fungus Pseudozyma hubeiensis SY62, which produces an abundant amount of the biosurfactant mannosylerythritol lipids.</title>
        <authorList>
            <person name="Konishi M."/>
            <person name="Hatada Y."/>
            <person name="Horiuchi J."/>
        </authorList>
    </citation>
    <scope>NUCLEOTIDE SEQUENCE [LARGE SCALE GENOMIC DNA]</scope>
    <source>
        <strain evidence="2">SY62</strain>
    </source>
</reference>
<name>R9P248_PSEHS</name>
<evidence type="ECO:0000313" key="2">
    <source>
        <dbReference type="Proteomes" id="UP000014071"/>
    </source>
</evidence>
<dbReference type="RefSeq" id="XP_012188854.1">
    <property type="nucleotide sequence ID" value="XM_012333464.1"/>
</dbReference>
<dbReference type="HOGENOM" id="CLU_1866009_0_0_1"/>
<dbReference type="AlphaFoldDB" id="R9P248"/>
<sequence>MQRHSRTLTLPRVPRICAASAGSRNSIPTSVKLSNRSIQTHSYDTPTRPCYLGRAKRRLLRIGDGAGLLPSYSVVGCGAAALSLCDLTNVNQRKCGGQAPVRLIWCPLMRLHLTRTNASVQSSHAWHSGSVMLDPLR</sequence>
<dbReference type="EMBL" id="DF238791">
    <property type="protein sequence ID" value="GAC95267.1"/>
    <property type="molecule type" value="Genomic_DNA"/>
</dbReference>
<proteinExistence type="predicted"/>
<dbReference type="Proteomes" id="UP000014071">
    <property type="component" value="Unassembled WGS sequence"/>
</dbReference>
<organism evidence="1 2">
    <name type="scientific">Pseudozyma hubeiensis (strain SY62)</name>
    <name type="common">Yeast</name>
    <dbReference type="NCBI Taxonomy" id="1305764"/>
    <lineage>
        <taxon>Eukaryota</taxon>
        <taxon>Fungi</taxon>
        <taxon>Dikarya</taxon>
        <taxon>Basidiomycota</taxon>
        <taxon>Ustilaginomycotina</taxon>
        <taxon>Ustilaginomycetes</taxon>
        <taxon>Ustilaginales</taxon>
        <taxon>Ustilaginaceae</taxon>
        <taxon>Pseudozyma</taxon>
    </lineage>
</organism>
<dbReference type="GeneID" id="24108133"/>
<accession>R9P248</accession>
<keyword evidence="2" id="KW-1185">Reference proteome</keyword>
<protein>
    <submittedName>
        <fullName evidence="1">Uncharacterized protein</fullName>
    </submittedName>
</protein>
<evidence type="ECO:0000313" key="1">
    <source>
        <dbReference type="EMBL" id="GAC95267.1"/>
    </source>
</evidence>
<gene>
    <name evidence="1" type="ORF">PHSY_002842</name>
</gene>